<dbReference type="FunFam" id="3.40.50.11660:FF:000001">
    <property type="entry name" value="alpha-(1,3)-fucosyltransferase 9"/>
    <property type="match status" value="1"/>
</dbReference>
<dbReference type="EMBL" id="SOYY01000009">
    <property type="protein sequence ID" value="KAA0716963.1"/>
    <property type="molecule type" value="Genomic_DNA"/>
</dbReference>
<keyword evidence="6 12" id="KW-0812">Transmembrane</keyword>
<dbReference type="GO" id="GO:0046920">
    <property type="term" value="F:alpha-(1-&gt;3)-fucosyltransferase activity"/>
    <property type="evidence" value="ECO:0007669"/>
    <property type="project" value="TreeGrafter"/>
</dbReference>
<reference evidence="15 16" key="1">
    <citation type="journal article" date="2019" name="Mol. Ecol. Resour.">
        <title>Chromosome-level genome assembly of Triplophysa tibetana, a fish adapted to the harsh high-altitude environment of the Tibetan Plateau.</title>
        <authorList>
            <person name="Yang X."/>
            <person name="Liu H."/>
            <person name="Ma Z."/>
            <person name="Zou Y."/>
            <person name="Zou M."/>
            <person name="Mao Y."/>
            <person name="Li X."/>
            <person name="Wang H."/>
            <person name="Chen T."/>
            <person name="Wang W."/>
            <person name="Yang R."/>
        </authorList>
    </citation>
    <scope>NUCLEOTIDE SEQUENCE [LARGE SCALE GENOMIC DNA]</scope>
    <source>
        <strain evidence="15">TTIB1903HZAU</strain>
        <tissue evidence="15">Muscle</tissue>
    </source>
</reference>
<evidence type="ECO:0000256" key="5">
    <source>
        <dbReference type="ARBA" id="ARBA00022679"/>
    </source>
</evidence>
<feature type="domain" description="Fucosyltransferase C-terminal" evidence="13">
    <location>
        <begin position="174"/>
        <end position="349"/>
    </location>
</feature>
<keyword evidence="4 12" id="KW-0328">Glycosyltransferase</keyword>
<evidence type="ECO:0000313" key="16">
    <source>
        <dbReference type="Proteomes" id="UP000324632"/>
    </source>
</evidence>
<dbReference type="SUPFAM" id="SSF53756">
    <property type="entry name" value="UDP-Glycosyltransferase/glycogen phosphorylase"/>
    <property type="match status" value="1"/>
</dbReference>
<evidence type="ECO:0000256" key="12">
    <source>
        <dbReference type="RuleBase" id="RU003832"/>
    </source>
</evidence>
<evidence type="ECO:0000256" key="9">
    <source>
        <dbReference type="ARBA" id="ARBA00023136"/>
    </source>
</evidence>
<organism evidence="15 16">
    <name type="scientific">Triplophysa tibetana</name>
    <dbReference type="NCBI Taxonomy" id="1572043"/>
    <lineage>
        <taxon>Eukaryota</taxon>
        <taxon>Metazoa</taxon>
        <taxon>Chordata</taxon>
        <taxon>Craniata</taxon>
        <taxon>Vertebrata</taxon>
        <taxon>Euteleostomi</taxon>
        <taxon>Actinopterygii</taxon>
        <taxon>Neopterygii</taxon>
        <taxon>Teleostei</taxon>
        <taxon>Ostariophysi</taxon>
        <taxon>Cypriniformes</taxon>
        <taxon>Nemacheilidae</taxon>
        <taxon>Triplophysa</taxon>
    </lineage>
</organism>
<accession>A0A5A9P4X2</accession>
<keyword evidence="5 12" id="KW-0808">Transferase</keyword>
<proteinExistence type="inferred from homology"/>
<evidence type="ECO:0000256" key="4">
    <source>
        <dbReference type="ARBA" id="ARBA00022676"/>
    </source>
</evidence>
<keyword evidence="10" id="KW-0325">Glycoprotein</keyword>
<keyword evidence="9" id="KW-0472">Membrane</keyword>
<dbReference type="InterPro" id="IPR038577">
    <property type="entry name" value="GT10-like_C_sf"/>
</dbReference>
<dbReference type="PANTHER" id="PTHR11929">
    <property type="entry name" value="ALPHA- 1,3 -FUCOSYLTRANSFERASE"/>
    <property type="match status" value="1"/>
</dbReference>
<evidence type="ECO:0000256" key="1">
    <source>
        <dbReference type="ARBA" id="ARBA00004167"/>
    </source>
</evidence>
<gene>
    <name evidence="15" type="ORF">E1301_Tti014960</name>
</gene>
<dbReference type="InterPro" id="IPR031481">
    <property type="entry name" value="Glyco_tran_10_N"/>
</dbReference>
<name>A0A5A9P4X2_9TELE</name>
<keyword evidence="8" id="KW-1133">Transmembrane helix</keyword>
<evidence type="ECO:0000259" key="14">
    <source>
        <dbReference type="Pfam" id="PF17039"/>
    </source>
</evidence>
<evidence type="ECO:0000256" key="2">
    <source>
        <dbReference type="ARBA" id="ARBA00004922"/>
    </source>
</evidence>
<sequence>MGFIKQRGPALYCLFAFLLLYNFLSQRKTLLFLSQISSSPTKILQQNITILLWHWPFGIPYRLDRDVCLEKYGIPRCFLEDNRSLITQADVVVFHHHELWTGRSKLPLHLSRRPLQKWVWLSLEPPVNNHNLSNYNGLFNWTMSYRRDAEIFMPYGELVSKNTNDTYIIPKKGNCLIAWVVSRYKASQNRSLVFQQLSKHIPSKLIEVYGNWPKRPLSNNNLLSTLSRCYFYLALENSISTDYITEKLWRNSLKAGIVPVVLGPPRNVYELSIPRESFIHVNDFNSTKALATYLSQVAMNRERYESYFRWHRHYNVKTYIDWRERLCNICKHYHKLSKHKKVYNDLYSWVNR</sequence>
<evidence type="ECO:0000256" key="7">
    <source>
        <dbReference type="ARBA" id="ARBA00022968"/>
    </source>
</evidence>
<keyword evidence="16" id="KW-1185">Reference proteome</keyword>
<dbReference type="GO" id="GO:0032580">
    <property type="term" value="C:Golgi cisterna membrane"/>
    <property type="evidence" value="ECO:0007669"/>
    <property type="project" value="UniProtKB-SubCell"/>
</dbReference>
<comment type="caution">
    <text evidence="15">The sequence shown here is derived from an EMBL/GenBank/DDBJ whole genome shotgun (WGS) entry which is preliminary data.</text>
</comment>
<comment type="subcellular location">
    <subcellularLocation>
        <location evidence="12">Golgi apparatus</location>
        <location evidence="12">Golgi stack membrane</location>
        <topology evidence="12">Single-pass type II membrane protein</topology>
    </subcellularLocation>
    <subcellularLocation>
        <location evidence="1">Membrane</location>
        <topology evidence="1">Single-pass membrane protein</topology>
    </subcellularLocation>
</comment>
<protein>
    <recommendedName>
        <fullName evidence="12">Fucosyltransferase</fullName>
        <ecNumber evidence="12">2.4.1.-</ecNumber>
    </recommendedName>
</protein>
<dbReference type="PANTHER" id="PTHR11929:SF12">
    <property type="entry name" value="ALPHA-(1,3)-FUCOSYLTRANSFERASE 7"/>
    <property type="match status" value="1"/>
</dbReference>
<dbReference type="Pfam" id="PF17039">
    <property type="entry name" value="Glyco_tran_10_N"/>
    <property type="match status" value="1"/>
</dbReference>
<dbReference type="EC" id="2.4.1.-" evidence="12"/>
<evidence type="ECO:0000256" key="8">
    <source>
        <dbReference type="ARBA" id="ARBA00022989"/>
    </source>
</evidence>
<comment type="catalytic activity">
    <reaction evidence="11">
        <text>an N-acetyl-alpha-neuraminyl-(2-&gt;3)-beta-D-galactosyl-(1-&gt;4)-N-acetyl-beta-D-glucosaminyl derivative + GDP-beta-L-fucose = an alpha-Neu5Ac-(2-&gt;3)-beta-D-Gal-(1-&gt;4)-[alpha-L-Fuc-(1-&gt;3)]-beta-D-GlcNAc derivative + GDP + H(+)</text>
        <dbReference type="Rhea" id="RHEA:56076"/>
        <dbReference type="ChEBI" id="CHEBI:15378"/>
        <dbReference type="ChEBI" id="CHEBI:57273"/>
        <dbReference type="ChEBI" id="CHEBI:58189"/>
        <dbReference type="ChEBI" id="CHEBI:136545"/>
        <dbReference type="ChEBI" id="CHEBI:139509"/>
    </reaction>
    <physiologicalReaction direction="left-to-right" evidence="11">
        <dbReference type="Rhea" id="RHEA:56077"/>
    </physiologicalReaction>
</comment>
<evidence type="ECO:0000256" key="10">
    <source>
        <dbReference type="ARBA" id="ARBA00023180"/>
    </source>
</evidence>
<dbReference type="Pfam" id="PF00852">
    <property type="entry name" value="Glyco_transf_10"/>
    <property type="match status" value="1"/>
</dbReference>
<evidence type="ECO:0000313" key="15">
    <source>
        <dbReference type="EMBL" id="KAA0716963.1"/>
    </source>
</evidence>
<dbReference type="Proteomes" id="UP000324632">
    <property type="component" value="Chromosome 9"/>
</dbReference>
<dbReference type="UniPathway" id="UPA00378"/>
<dbReference type="InterPro" id="IPR055270">
    <property type="entry name" value="Glyco_tran_10_C"/>
</dbReference>
<dbReference type="AlphaFoldDB" id="A0A5A9P4X2"/>
<evidence type="ECO:0000256" key="6">
    <source>
        <dbReference type="ARBA" id="ARBA00022692"/>
    </source>
</evidence>
<comment type="pathway">
    <text evidence="2">Protein modification; protein glycosylation.</text>
</comment>
<dbReference type="Gene3D" id="3.40.50.11660">
    <property type="entry name" value="Glycosyl transferase family 10, C-terminal domain"/>
    <property type="match status" value="1"/>
</dbReference>
<dbReference type="InterPro" id="IPR001503">
    <property type="entry name" value="Glyco_trans_10"/>
</dbReference>
<evidence type="ECO:0000259" key="13">
    <source>
        <dbReference type="Pfam" id="PF00852"/>
    </source>
</evidence>
<keyword evidence="7" id="KW-0735">Signal-anchor</keyword>
<evidence type="ECO:0000256" key="11">
    <source>
        <dbReference type="ARBA" id="ARBA00036481"/>
    </source>
</evidence>
<comment type="similarity">
    <text evidence="3 12">Belongs to the glycosyltransferase 10 family.</text>
</comment>
<keyword evidence="12" id="KW-0333">Golgi apparatus</keyword>
<evidence type="ECO:0000256" key="3">
    <source>
        <dbReference type="ARBA" id="ARBA00008919"/>
    </source>
</evidence>
<feature type="domain" description="Fucosyltransferase N-terminal" evidence="14">
    <location>
        <begin position="46"/>
        <end position="156"/>
    </location>
</feature>